<dbReference type="PANTHER" id="PTHR23513">
    <property type="entry name" value="INTEGRAL MEMBRANE EFFLUX PROTEIN-RELATED"/>
    <property type="match status" value="1"/>
</dbReference>
<name>A0A7M1QYL3_9ACTO</name>
<organism evidence="8 9">
    <name type="scientific">Trueperella pecoris</name>
    <dbReference type="NCBI Taxonomy" id="2733571"/>
    <lineage>
        <taxon>Bacteria</taxon>
        <taxon>Bacillati</taxon>
        <taxon>Actinomycetota</taxon>
        <taxon>Actinomycetes</taxon>
        <taxon>Actinomycetales</taxon>
        <taxon>Actinomycetaceae</taxon>
        <taxon>Trueperella</taxon>
    </lineage>
</organism>
<dbReference type="AlphaFoldDB" id="A0A7M1QYL3"/>
<dbReference type="PANTHER" id="PTHR23513:SF6">
    <property type="entry name" value="MAJOR FACILITATOR SUPERFAMILY ASSOCIATED DOMAIN-CONTAINING PROTEIN"/>
    <property type="match status" value="1"/>
</dbReference>
<evidence type="ECO:0000313" key="9">
    <source>
        <dbReference type="Proteomes" id="UP000594961"/>
    </source>
</evidence>
<evidence type="ECO:0000259" key="7">
    <source>
        <dbReference type="PROSITE" id="PS50850"/>
    </source>
</evidence>
<dbReference type="RefSeq" id="WP_197552205.1">
    <property type="nucleotide sequence ID" value="NZ_CP063212.1"/>
</dbReference>
<dbReference type="Pfam" id="PF07690">
    <property type="entry name" value="MFS_1"/>
    <property type="match status" value="1"/>
</dbReference>
<feature type="transmembrane region" description="Helical" evidence="6">
    <location>
        <begin position="54"/>
        <end position="74"/>
    </location>
</feature>
<keyword evidence="5 6" id="KW-0472">Membrane</keyword>
<protein>
    <submittedName>
        <fullName evidence="8">MFS transporter</fullName>
    </submittedName>
</protein>
<evidence type="ECO:0000256" key="3">
    <source>
        <dbReference type="ARBA" id="ARBA00022692"/>
    </source>
</evidence>
<evidence type="ECO:0000256" key="1">
    <source>
        <dbReference type="ARBA" id="ARBA00004651"/>
    </source>
</evidence>
<dbReference type="InterPro" id="IPR020846">
    <property type="entry name" value="MFS_dom"/>
</dbReference>
<feature type="domain" description="Major facilitator superfamily (MFS) profile" evidence="7">
    <location>
        <begin position="12"/>
        <end position="214"/>
    </location>
</feature>
<dbReference type="GO" id="GO:0022857">
    <property type="term" value="F:transmembrane transporter activity"/>
    <property type="evidence" value="ECO:0007669"/>
    <property type="project" value="InterPro"/>
</dbReference>
<evidence type="ECO:0000256" key="6">
    <source>
        <dbReference type="SAM" id="Phobius"/>
    </source>
</evidence>
<gene>
    <name evidence="8" type="ORF">INS90_07560</name>
</gene>
<keyword evidence="2" id="KW-1003">Cell membrane</keyword>
<dbReference type="Gene3D" id="1.20.1250.20">
    <property type="entry name" value="MFS general substrate transporter like domains"/>
    <property type="match status" value="1"/>
</dbReference>
<evidence type="ECO:0000256" key="4">
    <source>
        <dbReference type="ARBA" id="ARBA00022989"/>
    </source>
</evidence>
<evidence type="ECO:0000256" key="5">
    <source>
        <dbReference type="ARBA" id="ARBA00023136"/>
    </source>
</evidence>
<dbReference type="SUPFAM" id="SSF103473">
    <property type="entry name" value="MFS general substrate transporter"/>
    <property type="match status" value="1"/>
</dbReference>
<proteinExistence type="predicted"/>
<feature type="transmembrane region" description="Helical" evidence="6">
    <location>
        <begin position="180"/>
        <end position="198"/>
    </location>
</feature>
<dbReference type="Proteomes" id="UP000594961">
    <property type="component" value="Chromosome"/>
</dbReference>
<dbReference type="GO" id="GO:0005886">
    <property type="term" value="C:plasma membrane"/>
    <property type="evidence" value="ECO:0007669"/>
    <property type="project" value="UniProtKB-SubCell"/>
</dbReference>
<keyword evidence="3 6" id="KW-0812">Transmembrane</keyword>
<sequence>MAGNENVPEAKPVALWSQSGYLSWLTVDTAFGVSGAVNSFVFSLVVISATGSPAQAGVVASISLVSAGVFQFFGGWVQDFFDRRTVAIWCAITGIVLFAVGALLLAMNTFTFLTASIFAVAIGVRAGLTGGVTNIMLRAFIEPHLLSRAMSVNQARDAVVEFGVAPFAGALLQLGRVFPWMFNVVANAIGLIACFFCLNRFRVRVSKGPTRRKN</sequence>
<feature type="transmembrane region" description="Helical" evidence="6">
    <location>
        <begin position="86"/>
        <end position="106"/>
    </location>
</feature>
<dbReference type="PROSITE" id="PS50850">
    <property type="entry name" value="MFS"/>
    <property type="match status" value="1"/>
</dbReference>
<accession>A0A7M1QYL3</accession>
<dbReference type="InterPro" id="IPR036259">
    <property type="entry name" value="MFS_trans_sf"/>
</dbReference>
<comment type="subcellular location">
    <subcellularLocation>
        <location evidence="1">Cell membrane</location>
        <topology evidence="1">Multi-pass membrane protein</topology>
    </subcellularLocation>
</comment>
<reference evidence="8 9" key="1">
    <citation type="submission" date="2020-10" db="EMBL/GenBank/DDBJ databases">
        <title>Trueperella pecoris sp. nov. isolated from bovine and porcine specimens.</title>
        <authorList>
            <person name="Schoenecker L."/>
            <person name="Schnydrig P."/>
            <person name="Brodard I."/>
            <person name="Thomann A."/>
            <person name="Hemphill A."/>
            <person name="Rodriguez-Campos S."/>
            <person name="Perreten V."/>
            <person name="Jores J."/>
            <person name="Kittl S."/>
        </authorList>
    </citation>
    <scope>NUCLEOTIDE SEQUENCE [LARGE SCALE GENOMIC DNA]</scope>
    <source>
        <strain evidence="8 9">19OD0592</strain>
    </source>
</reference>
<feature type="transmembrane region" description="Helical" evidence="6">
    <location>
        <begin position="21"/>
        <end position="48"/>
    </location>
</feature>
<feature type="transmembrane region" description="Helical" evidence="6">
    <location>
        <begin position="112"/>
        <end position="137"/>
    </location>
</feature>
<dbReference type="InterPro" id="IPR011701">
    <property type="entry name" value="MFS"/>
</dbReference>
<keyword evidence="4 6" id="KW-1133">Transmembrane helix</keyword>
<dbReference type="EMBL" id="CP063212">
    <property type="protein sequence ID" value="QOR47119.1"/>
    <property type="molecule type" value="Genomic_DNA"/>
</dbReference>
<evidence type="ECO:0000256" key="2">
    <source>
        <dbReference type="ARBA" id="ARBA00022475"/>
    </source>
</evidence>
<evidence type="ECO:0000313" key="8">
    <source>
        <dbReference type="EMBL" id="QOR47119.1"/>
    </source>
</evidence>